<keyword evidence="4 8" id="KW-0805">Transcription regulation</keyword>
<feature type="compositionally biased region" description="Basic and acidic residues" evidence="9">
    <location>
        <begin position="64"/>
        <end position="74"/>
    </location>
</feature>
<dbReference type="PANTHER" id="PTHR13114">
    <property type="entry name" value="MEDIATOR OF RNA POLYMERASE II TRANSCRIPTION SUBUNIT 17"/>
    <property type="match status" value="1"/>
</dbReference>
<dbReference type="EMBL" id="JAPZBU010000012">
    <property type="protein sequence ID" value="KAJ5376215.1"/>
    <property type="molecule type" value="Genomic_DNA"/>
</dbReference>
<dbReference type="GO" id="GO:0070847">
    <property type="term" value="C:core mediator complex"/>
    <property type="evidence" value="ECO:0007669"/>
    <property type="project" value="TreeGrafter"/>
</dbReference>
<dbReference type="GO" id="GO:0016592">
    <property type="term" value="C:mediator complex"/>
    <property type="evidence" value="ECO:0007669"/>
    <property type="project" value="InterPro"/>
</dbReference>
<organism evidence="10 11">
    <name type="scientific">Penicillium cosmopolitanum</name>
    <dbReference type="NCBI Taxonomy" id="1131564"/>
    <lineage>
        <taxon>Eukaryota</taxon>
        <taxon>Fungi</taxon>
        <taxon>Dikarya</taxon>
        <taxon>Ascomycota</taxon>
        <taxon>Pezizomycotina</taxon>
        <taxon>Eurotiomycetes</taxon>
        <taxon>Eurotiomycetidae</taxon>
        <taxon>Eurotiales</taxon>
        <taxon>Aspergillaceae</taxon>
        <taxon>Penicillium</taxon>
    </lineage>
</organism>
<evidence type="ECO:0000256" key="6">
    <source>
        <dbReference type="ARBA" id="ARBA00023242"/>
    </source>
</evidence>
<evidence type="ECO:0000256" key="4">
    <source>
        <dbReference type="ARBA" id="ARBA00023015"/>
    </source>
</evidence>
<dbReference type="InterPro" id="IPR019313">
    <property type="entry name" value="Mediator_Med17"/>
</dbReference>
<dbReference type="Proteomes" id="UP001147747">
    <property type="component" value="Unassembled WGS sequence"/>
</dbReference>
<reference evidence="10" key="2">
    <citation type="journal article" date="2023" name="IMA Fungus">
        <title>Comparative genomic study of the Penicillium genus elucidates a diverse pangenome and 15 lateral gene transfer events.</title>
        <authorList>
            <person name="Petersen C."/>
            <person name="Sorensen T."/>
            <person name="Nielsen M.R."/>
            <person name="Sondergaard T.E."/>
            <person name="Sorensen J.L."/>
            <person name="Fitzpatrick D.A."/>
            <person name="Frisvad J.C."/>
            <person name="Nielsen K.L."/>
        </authorList>
    </citation>
    <scope>NUCLEOTIDE SEQUENCE</scope>
    <source>
        <strain evidence="10">IBT 29677</strain>
    </source>
</reference>
<keyword evidence="6 8" id="KW-0539">Nucleus</keyword>
<evidence type="ECO:0000256" key="2">
    <source>
        <dbReference type="ARBA" id="ARBA00005635"/>
    </source>
</evidence>
<comment type="function">
    <text evidence="8">Component of the Mediator complex, a coactivator involved in the regulated transcription of nearly all RNA polymerase II-dependent genes. Mediator functions as a bridge to convey information from gene-specific regulatory proteins to the basal RNA polymerase II transcription machinery. Mediator is recruited to promoters by direct interactions with regulatory proteins and serves as a scaffold for the assembly of a functional preinitiation complex with RNA polymerase II and the general transcription factors.</text>
</comment>
<evidence type="ECO:0000256" key="7">
    <source>
        <dbReference type="ARBA" id="ARBA00032014"/>
    </source>
</evidence>
<comment type="subcellular location">
    <subcellularLocation>
        <location evidence="1 8">Nucleus</location>
    </subcellularLocation>
</comment>
<protein>
    <recommendedName>
        <fullName evidence="3 8">Mediator of RNA polymerase II transcription subunit 17</fullName>
    </recommendedName>
    <alternativeName>
        <fullName evidence="7 8">Mediator complex subunit 17</fullName>
    </alternativeName>
</protein>
<gene>
    <name evidence="8" type="primary">MED17</name>
    <name evidence="10" type="ORF">N7509_013101</name>
</gene>
<reference evidence="10" key="1">
    <citation type="submission" date="2022-12" db="EMBL/GenBank/DDBJ databases">
        <authorList>
            <person name="Petersen C."/>
        </authorList>
    </citation>
    <scope>NUCLEOTIDE SEQUENCE</scope>
    <source>
        <strain evidence="10">IBT 29677</strain>
    </source>
</reference>
<comment type="similarity">
    <text evidence="2 8">Belongs to the Mediator complex subunit 17 family.</text>
</comment>
<dbReference type="PANTHER" id="PTHR13114:SF7">
    <property type="entry name" value="MEDIATOR OF RNA POLYMERASE II TRANSCRIPTION SUBUNIT 17"/>
    <property type="match status" value="1"/>
</dbReference>
<comment type="caution">
    <text evidence="10">The sequence shown here is derived from an EMBL/GenBank/DDBJ whole genome shotgun (WGS) entry which is preliminary data.</text>
</comment>
<evidence type="ECO:0000256" key="3">
    <source>
        <dbReference type="ARBA" id="ARBA00019610"/>
    </source>
</evidence>
<dbReference type="Pfam" id="PF10156">
    <property type="entry name" value="Med17"/>
    <property type="match status" value="1"/>
</dbReference>
<feature type="region of interest" description="Disordered" evidence="9">
    <location>
        <begin position="1"/>
        <end position="20"/>
    </location>
</feature>
<dbReference type="AlphaFoldDB" id="A0A9W9SDX0"/>
<dbReference type="Gene3D" id="6.10.250.2620">
    <property type="match status" value="1"/>
</dbReference>
<proteinExistence type="inferred from homology"/>
<evidence type="ECO:0000256" key="1">
    <source>
        <dbReference type="ARBA" id="ARBA00004123"/>
    </source>
</evidence>
<name>A0A9W9SDX0_9EURO</name>
<feature type="region of interest" description="Disordered" evidence="9">
    <location>
        <begin position="48"/>
        <end position="74"/>
    </location>
</feature>
<keyword evidence="5 8" id="KW-0804">Transcription</keyword>
<dbReference type="GO" id="GO:0006357">
    <property type="term" value="P:regulation of transcription by RNA polymerase II"/>
    <property type="evidence" value="ECO:0007669"/>
    <property type="project" value="InterPro"/>
</dbReference>
<accession>A0A9W9SDX0</accession>
<keyword evidence="11" id="KW-1185">Reference proteome</keyword>
<feature type="compositionally biased region" description="Polar residues" evidence="9">
    <location>
        <begin position="622"/>
        <end position="635"/>
    </location>
</feature>
<evidence type="ECO:0000256" key="8">
    <source>
        <dbReference type="RuleBase" id="RU364140"/>
    </source>
</evidence>
<comment type="subunit">
    <text evidence="8">Component of the Mediator complex.</text>
</comment>
<keyword evidence="8" id="KW-0010">Activator</keyword>
<feature type="region of interest" description="Disordered" evidence="9">
    <location>
        <begin position="622"/>
        <end position="645"/>
    </location>
</feature>
<evidence type="ECO:0000313" key="10">
    <source>
        <dbReference type="EMBL" id="KAJ5376215.1"/>
    </source>
</evidence>
<sequence length="645" mass="72295">MADSFTLPLRPNLEKSDRPDTLPVEIAQINEQWGGFRDVNEEVLLAKLAEEEERGGPLDSDEDGDKKEMDTTERREELYKRRAEITQFAMASHMETMFALDFISLLLSKHAPRQAETSMSAFLKQVAPVGSLNSEVVHPPPKPDSVNKDISTVSRGWRIQNFNSAANKLLGAASRLEKEVEAETKYWNSVLAIKDKGWKVCRLPRERQSLGVQYGFMEATPVFRDRGLASLRRGNDGSLVLDQGLVPSGSRFVRVRVKRGSRITGCTKPPGASSNDAESIEQRILQARDSVFEDELFHELVREARAIASCGVTTRQNLIQIPAADDLEILLDLVDTNDESVHTEQESSQDDVVLANGVAHSIRILLSFAHRQNLHRRTQVPLPLTPKRRPNPEYHLLRPALAYLQHISEARYLESFVHDIVTTLRSSGFQVPEFTAQMFSNWNLPHHHSSPNALEGLVASSLKPIESVFQGNLLTPNSVFTVRMRTNMSFPPFGTHYDVSFDLPSVPDLKSPGNLSLREEVEAAVAHLLLLDVVMKISSVEADEEKKTEPDTPAKRWWDPIYPHMGELLLAYDHPEKHKKLRIVLSRDQLSLETYLVRCIDGIGIGAAEGRSQHTETKTWKLQQSPGGLNQQSSAMDFVTAEAST</sequence>
<evidence type="ECO:0000313" key="11">
    <source>
        <dbReference type="Proteomes" id="UP001147747"/>
    </source>
</evidence>
<evidence type="ECO:0000256" key="9">
    <source>
        <dbReference type="SAM" id="MobiDB-lite"/>
    </source>
</evidence>
<dbReference type="GO" id="GO:0003712">
    <property type="term" value="F:transcription coregulator activity"/>
    <property type="evidence" value="ECO:0007669"/>
    <property type="project" value="InterPro"/>
</dbReference>
<dbReference type="OrthoDB" id="5319830at2759"/>
<evidence type="ECO:0000256" key="5">
    <source>
        <dbReference type="ARBA" id="ARBA00023163"/>
    </source>
</evidence>